<evidence type="ECO:0000313" key="2">
    <source>
        <dbReference type="EMBL" id="ROP27167.1"/>
    </source>
</evidence>
<dbReference type="NCBIfam" id="TIGR02228">
    <property type="entry name" value="sigpep_I_arch"/>
    <property type="match status" value="1"/>
</dbReference>
<dbReference type="GO" id="GO:0009003">
    <property type="term" value="F:signal peptidase activity"/>
    <property type="evidence" value="ECO:0007669"/>
    <property type="project" value="UniProtKB-EC"/>
</dbReference>
<keyword evidence="3" id="KW-1185">Reference proteome</keyword>
<sequence length="172" mass="17531">MGRALRTVRELGLTLAAVAGVACLALLLLGEVTGSTLVVFRTGSMAPTMPTGAVAVVQDVAAADVGPGDVVTVQRGDGSLPITHRVVRATPDPSVAGGVQLVLRGDANASDDPAPYAVTRVGRVLWSAPAVGAWLERVRTPPVMGALTLAAAALVVVTSWPRREDARGPVRA</sequence>
<dbReference type="GO" id="GO:0004252">
    <property type="term" value="F:serine-type endopeptidase activity"/>
    <property type="evidence" value="ECO:0007669"/>
    <property type="project" value="UniProtKB-UniRule"/>
</dbReference>
<protein>
    <recommendedName>
        <fullName evidence="1">Signal peptidase I</fullName>
        <ecNumber evidence="1">3.4.21.89</ecNumber>
    </recommendedName>
</protein>
<evidence type="ECO:0000256" key="1">
    <source>
        <dbReference type="NCBIfam" id="TIGR02228"/>
    </source>
</evidence>
<accession>A0A3N1GAA9</accession>
<dbReference type="Proteomes" id="UP000276232">
    <property type="component" value="Unassembled WGS sequence"/>
</dbReference>
<dbReference type="InParanoid" id="A0A3N1GAA9"/>
<name>A0A3N1GAA9_9ACTN</name>
<dbReference type="AlphaFoldDB" id="A0A3N1GAA9"/>
<dbReference type="EMBL" id="RJKN01000007">
    <property type="protein sequence ID" value="ROP27167.1"/>
    <property type="molecule type" value="Genomic_DNA"/>
</dbReference>
<dbReference type="PROSITE" id="PS51257">
    <property type="entry name" value="PROKAR_LIPOPROTEIN"/>
    <property type="match status" value="1"/>
</dbReference>
<dbReference type="OrthoDB" id="3790724at2"/>
<organism evidence="2 3">
    <name type="scientific">Pseudokineococcus lusitanus</name>
    <dbReference type="NCBI Taxonomy" id="763993"/>
    <lineage>
        <taxon>Bacteria</taxon>
        <taxon>Bacillati</taxon>
        <taxon>Actinomycetota</taxon>
        <taxon>Actinomycetes</taxon>
        <taxon>Kineosporiales</taxon>
        <taxon>Kineosporiaceae</taxon>
        <taxon>Pseudokineococcus</taxon>
    </lineage>
</organism>
<comment type="caution">
    <text evidence="2">The sequence shown here is derived from an EMBL/GenBank/DDBJ whole genome shotgun (WGS) entry which is preliminary data.</text>
</comment>
<dbReference type="EC" id="3.4.21.89" evidence="1"/>
<dbReference type="GO" id="GO:0016020">
    <property type="term" value="C:membrane"/>
    <property type="evidence" value="ECO:0007669"/>
    <property type="project" value="UniProtKB-UniRule"/>
</dbReference>
<evidence type="ECO:0000313" key="3">
    <source>
        <dbReference type="Proteomes" id="UP000276232"/>
    </source>
</evidence>
<dbReference type="InterPro" id="IPR019533">
    <property type="entry name" value="Peptidase_S26"/>
</dbReference>
<dbReference type="GO" id="GO:0006465">
    <property type="term" value="P:signal peptide processing"/>
    <property type="evidence" value="ECO:0007669"/>
    <property type="project" value="UniProtKB-UniRule"/>
</dbReference>
<proteinExistence type="predicted"/>
<gene>
    <name evidence="2" type="ORF">EDC03_2691</name>
</gene>
<dbReference type="RefSeq" id="WP_123380766.1">
    <property type="nucleotide sequence ID" value="NZ_RJKN01000007.1"/>
</dbReference>
<reference evidence="2 3" key="1">
    <citation type="journal article" date="2015" name="Stand. Genomic Sci.">
        <title>Genomic Encyclopedia of Bacterial and Archaeal Type Strains, Phase III: the genomes of soil and plant-associated and newly described type strains.</title>
        <authorList>
            <person name="Whitman W.B."/>
            <person name="Woyke T."/>
            <person name="Klenk H.P."/>
            <person name="Zhou Y."/>
            <person name="Lilburn T.G."/>
            <person name="Beck B.J."/>
            <person name="De Vos P."/>
            <person name="Vandamme P."/>
            <person name="Eisen J.A."/>
            <person name="Garrity G."/>
            <person name="Hugenholtz P."/>
            <person name="Kyrpides N.C."/>
        </authorList>
    </citation>
    <scope>NUCLEOTIDE SEQUENCE [LARGE SCALE GENOMIC DNA]</scope>
    <source>
        <strain evidence="2 3">CECT 7306</strain>
    </source>
</reference>
<dbReference type="InterPro" id="IPR001733">
    <property type="entry name" value="Peptidase_S26B"/>
</dbReference>
<dbReference type="CDD" id="cd06530">
    <property type="entry name" value="S26_SPase_I"/>
    <property type="match status" value="1"/>
</dbReference>